<name>A0A2X0M3B1_9BASI</name>
<evidence type="ECO:0000313" key="4">
    <source>
        <dbReference type="EMBL" id="SGY33323.1"/>
    </source>
</evidence>
<dbReference type="InterPro" id="IPR050486">
    <property type="entry name" value="Mannose-1P_guanyltransferase"/>
</dbReference>
<evidence type="ECO:0000259" key="3">
    <source>
        <dbReference type="Pfam" id="PF00483"/>
    </source>
</evidence>
<organism evidence="4 5">
    <name type="scientific">Microbotryum silenes-dioicae</name>
    <dbReference type="NCBI Taxonomy" id="796604"/>
    <lineage>
        <taxon>Eukaryota</taxon>
        <taxon>Fungi</taxon>
        <taxon>Dikarya</taxon>
        <taxon>Basidiomycota</taxon>
        <taxon>Pucciniomycotina</taxon>
        <taxon>Microbotryomycetes</taxon>
        <taxon>Microbotryales</taxon>
        <taxon>Microbotryaceae</taxon>
        <taxon>Microbotryum</taxon>
    </lineage>
</organism>
<dbReference type="InterPro" id="IPR029044">
    <property type="entry name" value="Nucleotide-diphossugar_trans"/>
</dbReference>
<feature type="domain" description="Nucleotidyl transferase" evidence="3">
    <location>
        <begin position="5"/>
        <end position="177"/>
    </location>
</feature>
<gene>
    <name evidence="4" type="primary">BQ5605_C002g01480</name>
    <name evidence="4" type="ORF">BQ5605_C002G01480</name>
</gene>
<evidence type="ECO:0000256" key="1">
    <source>
        <dbReference type="ARBA" id="ARBA00047343"/>
    </source>
</evidence>
<dbReference type="SUPFAM" id="SSF53448">
    <property type="entry name" value="Nucleotide-diphospho-sugar transferases"/>
    <property type="match status" value="1"/>
</dbReference>
<comment type="catalytic activity">
    <reaction evidence="1">
        <text>alpha-D-mannose 1-phosphate + GTP + H(+) = GDP-alpha-D-mannose + diphosphate</text>
        <dbReference type="Rhea" id="RHEA:15229"/>
        <dbReference type="ChEBI" id="CHEBI:15378"/>
        <dbReference type="ChEBI" id="CHEBI:33019"/>
        <dbReference type="ChEBI" id="CHEBI:37565"/>
        <dbReference type="ChEBI" id="CHEBI:57527"/>
        <dbReference type="ChEBI" id="CHEBI:58409"/>
        <dbReference type="EC" id="2.7.7.13"/>
    </reaction>
</comment>
<accession>A0A2X0M3B1</accession>
<feature type="compositionally biased region" description="Basic and acidic residues" evidence="2">
    <location>
        <begin position="182"/>
        <end position="209"/>
    </location>
</feature>
<dbReference type="Proteomes" id="UP000249464">
    <property type="component" value="Unassembled WGS sequence"/>
</dbReference>
<evidence type="ECO:0000256" key="2">
    <source>
        <dbReference type="SAM" id="MobiDB-lite"/>
    </source>
</evidence>
<sequence>MASSKAVILIGGPSKGTRFRPLSLDIPKPLFPIAGRALLWHSIQAASKVDGLHEVILIGFYDDAIIAHFVKAASIDFPNLSIRYMREYQSLGTAGGLYHFRDSILRNNPDQIFVLHADIACNFPLAQLKDFHDRHRGVGTVMGVKVPRETATKFGCIVIDPETQQARHYVEKPESFISDTINGDHFRRDSRRDGDKAATQRRRPDLDPG</sequence>
<reference evidence="4 5" key="1">
    <citation type="submission" date="2016-11" db="EMBL/GenBank/DDBJ databases">
        <authorList>
            <person name="Jaros S."/>
            <person name="Januszkiewicz K."/>
            <person name="Wedrychowicz H."/>
        </authorList>
    </citation>
    <scope>NUCLEOTIDE SEQUENCE [LARGE SCALE GENOMIC DNA]</scope>
</reference>
<dbReference type="PANTHER" id="PTHR22572">
    <property type="entry name" value="SUGAR-1-PHOSPHATE GUANYL TRANSFERASE"/>
    <property type="match status" value="1"/>
</dbReference>
<dbReference type="GO" id="GO:0004475">
    <property type="term" value="F:mannose-1-phosphate guanylyltransferase (GTP) activity"/>
    <property type="evidence" value="ECO:0007669"/>
    <property type="project" value="UniProtKB-EC"/>
</dbReference>
<dbReference type="Gene3D" id="3.90.550.10">
    <property type="entry name" value="Spore Coat Polysaccharide Biosynthesis Protein SpsA, Chain A"/>
    <property type="match status" value="1"/>
</dbReference>
<dbReference type="EMBL" id="FQNC01000041">
    <property type="protein sequence ID" value="SGY33323.1"/>
    <property type="molecule type" value="Genomic_DNA"/>
</dbReference>
<keyword evidence="5" id="KW-1185">Reference proteome</keyword>
<evidence type="ECO:0000313" key="5">
    <source>
        <dbReference type="Proteomes" id="UP000249464"/>
    </source>
</evidence>
<proteinExistence type="predicted"/>
<protein>
    <submittedName>
        <fullName evidence="4">BQ5605_C002g01480 protein</fullName>
    </submittedName>
</protein>
<dbReference type="Pfam" id="PF00483">
    <property type="entry name" value="NTP_transferase"/>
    <property type="match status" value="1"/>
</dbReference>
<dbReference type="AlphaFoldDB" id="A0A2X0M3B1"/>
<dbReference type="InterPro" id="IPR005835">
    <property type="entry name" value="NTP_transferase_dom"/>
</dbReference>
<dbReference type="STRING" id="796604.A0A2X0M3B1"/>
<feature type="region of interest" description="Disordered" evidence="2">
    <location>
        <begin position="180"/>
        <end position="209"/>
    </location>
</feature>